<feature type="transmembrane region" description="Helical" evidence="1">
    <location>
        <begin position="315"/>
        <end position="334"/>
    </location>
</feature>
<keyword evidence="1" id="KW-0472">Membrane</keyword>
<gene>
    <name evidence="4" type="primary">LOC107022008</name>
</gene>
<evidence type="ECO:0000259" key="2">
    <source>
        <dbReference type="Pfam" id="PF05703"/>
    </source>
</evidence>
<keyword evidence="1" id="KW-1133">Transmembrane helix</keyword>
<name>A0ABM1VBZ1_SOLPN</name>
<dbReference type="PANTHER" id="PTHR31351:SF30">
    <property type="entry name" value="VAN3-BINDING PROTEIN-LIKE"/>
    <property type="match status" value="1"/>
</dbReference>
<feature type="domain" description="VAN3-binding protein-like auxin canalisation" evidence="2">
    <location>
        <begin position="122"/>
        <end position="255"/>
    </location>
</feature>
<feature type="non-terminal residue" evidence="4">
    <location>
        <position position="1"/>
    </location>
</feature>
<organism evidence="3 4">
    <name type="scientific">Solanum pennellii</name>
    <name type="common">Tomato</name>
    <name type="synonym">Lycopersicon pennellii</name>
    <dbReference type="NCBI Taxonomy" id="28526"/>
    <lineage>
        <taxon>Eukaryota</taxon>
        <taxon>Viridiplantae</taxon>
        <taxon>Streptophyta</taxon>
        <taxon>Embryophyta</taxon>
        <taxon>Tracheophyta</taxon>
        <taxon>Spermatophyta</taxon>
        <taxon>Magnoliopsida</taxon>
        <taxon>eudicotyledons</taxon>
        <taxon>Gunneridae</taxon>
        <taxon>Pentapetalae</taxon>
        <taxon>asterids</taxon>
        <taxon>lamiids</taxon>
        <taxon>Solanales</taxon>
        <taxon>Solanaceae</taxon>
        <taxon>Solanoideae</taxon>
        <taxon>Solaneae</taxon>
        <taxon>Solanum</taxon>
        <taxon>Solanum subgen. Lycopersicon</taxon>
    </lineage>
</organism>
<evidence type="ECO:0000256" key="1">
    <source>
        <dbReference type="SAM" id="Phobius"/>
    </source>
</evidence>
<reference evidence="3" key="1">
    <citation type="journal article" date="2014" name="Nat. Genet.">
        <title>The genome of the stress-tolerant wild tomato species Solanum pennellii.</title>
        <authorList>
            <person name="Bolger A."/>
            <person name="Scossa F."/>
            <person name="Bolger M.E."/>
            <person name="Lanz C."/>
            <person name="Maumus F."/>
            <person name="Tohge T."/>
            <person name="Quesneville H."/>
            <person name="Alseekh S."/>
            <person name="Sorensen I."/>
            <person name="Lichtenstein G."/>
            <person name="Fich E.A."/>
            <person name="Conte M."/>
            <person name="Keller H."/>
            <person name="Schneeberger K."/>
            <person name="Schwacke R."/>
            <person name="Ofner I."/>
            <person name="Vrebalov J."/>
            <person name="Xu Y."/>
            <person name="Osorio S."/>
            <person name="Aflitos S.A."/>
            <person name="Schijlen E."/>
            <person name="Jimenez-Gomez J.M."/>
            <person name="Ryngajllo M."/>
            <person name="Kimura S."/>
            <person name="Kumar R."/>
            <person name="Koenig D."/>
            <person name="Headland L.R."/>
            <person name="Maloof J.N."/>
            <person name="Sinha N."/>
            <person name="van Ham R.C."/>
            <person name="Lankhorst R.K."/>
            <person name="Mao L."/>
            <person name="Vogel A."/>
            <person name="Arsova B."/>
            <person name="Panstruga R."/>
            <person name="Fei Z."/>
            <person name="Rose J.K."/>
            <person name="Zamir D."/>
            <person name="Carrari F."/>
            <person name="Giovannoni J.J."/>
            <person name="Weigel D."/>
            <person name="Usadel B."/>
            <person name="Fernie A.R."/>
        </authorList>
    </citation>
    <scope>NUCLEOTIDE SEQUENCE [LARGE SCALE GENOMIC DNA]</scope>
    <source>
        <strain evidence="3">cv. LA0716</strain>
    </source>
</reference>
<dbReference type="InterPro" id="IPR040269">
    <property type="entry name" value="VAB"/>
</dbReference>
<reference evidence="4" key="2">
    <citation type="submission" date="2025-08" db="UniProtKB">
        <authorList>
            <consortium name="RefSeq"/>
        </authorList>
    </citation>
    <scope>IDENTIFICATION</scope>
</reference>
<proteinExistence type="predicted"/>
<evidence type="ECO:0000313" key="4">
    <source>
        <dbReference type="RefSeq" id="XP_027773259.1"/>
    </source>
</evidence>
<dbReference type="InterPro" id="IPR008546">
    <property type="entry name" value="VAN3-bd-like_auxin_canal"/>
</dbReference>
<protein>
    <submittedName>
        <fullName evidence="4">Uncharacterized protein LOC107022008</fullName>
    </submittedName>
</protein>
<evidence type="ECO:0000313" key="3">
    <source>
        <dbReference type="Proteomes" id="UP000694930"/>
    </source>
</evidence>
<keyword evidence="1" id="KW-0812">Transmembrane</keyword>
<dbReference type="Proteomes" id="UP000694930">
    <property type="component" value="Chromosome 6"/>
</dbReference>
<dbReference type="PANTHER" id="PTHR31351">
    <property type="entry name" value="EXPRESSED PROTEIN"/>
    <property type="match status" value="1"/>
</dbReference>
<keyword evidence="3" id="KW-1185">Reference proteome</keyword>
<dbReference type="Pfam" id="PF05703">
    <property type="entry name" value="Auxin_canalis"/>
    <property type="match status" value="1"/>
</dbReference>
<dbReference type="RefSeq" id="XP_027773259.1">
    <property type="nucleotide sequence ID" value="XM_027917458.1"/>
</dbReference>
<sequence length="402" mass="45173">LCFCIFFGVKKGKPKNRILTRSRRCFEPISKNNFTSYNQASEVPSSPANAMEFLSRPWSPSSSDLLQMFSSSNLLLKDAAGKEDYEEQDEEILDSSSNRAFTNKQYIKVDLHHMKGWLKRKSTFWLFRSDQEKKEQLRLQTAKLHAVLSLTQLASGIAGFASNSSSEKRESHHINYEREGTWSHNMGNVVASAAALMTTVCAEAAEALGAGRAQVASAVNSGLAIQSPMDMIAVTATAATCLRGAAILKSRAIEDSSPRIPEMLTAGTRLWIIMPSGHKEDKWVTLHLKQNQLILSLKRKYFGTLRASKECNYPFSFYLLPQNLMLLFFLGFIIKELLILKKTYRCPDKLINIIKECLEAQGKYFVSLMTNNGIIKLLFKDEMQSSIWISTISGVLKKQRSS</sequence>
<accession>A0ABM1VBZ1</accession>
<dbReference type="GeneID" id="107022008"/>